<reference evidence="2" key="1">
    <citation type="journal article" date="2013" name="J. Plant Res.">
        <title>Effect of fungi and light on seed germination of three Opuntia species from semiarid lands of central Mexico.</title>
        <authorList>
            <person name="Delgado-Sanchez P."/>
            <person name="Jimenez-Bremont J.F."/>
            <person name="Guerrero-Gonzalez Mde L."/>
            <person name="Flores J."/>
        </authorList>
    </citation>
    <scope>NUCLEOTIDE SEQUENCE</scope>
    <source>
        <tissue evidence="2">Cladode</tissue>
    </source>
</reference>
<dbReference type="SUPFAM" id="SSF47661">
    <property type="entry name" value="t-snare proteins"/>
    <property type="match status" value="1"/>
</dbReference>
<dbReference type="InterPro" id="IPR010989">
    <property type="entry name" value="SNARE"/>
</dbReference>
<proteinExistence type="predicted"/>
<name>A0A7C9F7D6_OPUST</name>
<evidence type="ECO:0000256" key="1">
    <source>
        <dbReference type="ARBA" id="ARBA00022927"/>
    </source>
</evidence>
<dbReference type="GO" id="GO:0015031">
    <property type="term" value="P:protein transport"/>
    <property type="evidence" value="ECO:0007669"/>
    <property type="project" value="UniProtKB-KW"/>
</dbReference>
<dbReference type="EMBL" id="GISG01276947">
    <property type="protein sequence ID" value="MBA4677907.1"/>
    <property type="molecule type" value="Transcribed_RNA"/>
</dbReference>
<sequence length="169" mass="18686">MATRNRTAVFRKHRDAIKAVRVPDSSLMASGGGPVVEMTSLLNSHRSSSYTPLSTDDPSTSRDALTVGLPPAWVDIAEEITANIQRARMKMAELIKAHSKALMPSFGDGGDDQRQIEVLTQEITNILRRSERRLKELSAHGPSEDSGVQKNVQIFKTSRWNSVRNSQCI</sequence>
<organism evidence="2">
    <name type="scientific">Opuntia streptacantha</name>
    <name type="common">Prickly pear cactus</name>
    <name type="synonym">Opuntia cardona</name>
    <dbReference type="NCBI Taxonomy" id="393608"/>
    <lineage>
        <taxon>Eukaryota</taxon>
        <taxon>Viridiplantae</taxon>
        <taxon>Streptophyta</taxon>
        <taxon>Embryophyta</taxon>
        <taxon>Tracheophyta</taxon>
        <taxon>Spermatophyta</taxon>
        <taxon>Magnoliopsida</taxon>
        <taxon>eudicotyledons</taxon>
        <taxon>Gunneridae</taxon>
        <taxon>Pentapetalae</taxon>
        <taxon>Caryophyllales</taxon>
        <taxon>Cactineae</taxon>
        <taxon>Cactaceae</taxon>
        <taxon>Opuntioideae</taxon>
        <taxon>Opuntia</taxon>
    </lineage>
</organism>
<keyword evidence="1" id="KW-0653">Protein transport</keyword>
<dbReference type="Gene3D" id="1.20.58.70">
    <property type="match status" value="1"/>
</dbReference>
<dbReference type="GO" id="GO:0016020">
    <property type="term" value="C:membrane"/>
    <property type="evidence" value="ECO:0007669"/>
    <property type="project" value="InterPro"/>
</dbReference>
<evidence type="ECO:0000313" key="2">
    <source>
        <dbReference type="EMBL" id="MBA4677907.1"/>
    </source>
</evidence>
<keyword evidence="1" id="KW-0813">Transport</keyword>
<dbReference type="AlphaFoldDB" id="A0A7C9F7D6"/>
<accession>A0A7C9F7D6</accession>
<dbReference type="GO" id="GO:0016192">
    <property type="term" value="P:vesicle-mediated transport"/>
    <property type="evidence" value="ECO:0007669"/>
    <property type="project" value="InterPro"/>
</dbReference>
<reference evidence="2" key="2">
    <citation type="submission" date="2020-07" db="EMBL/GenBank/DDBJ databases">
        <authorList>
            <person name="Vera ALvarez R."/>
            <person name="Arias-Moreno D.M."/>
            <person name="Jimenez-Jacinto V."/>
            <person name="Jimenez-Bremont J.F."/>
            <person name="Swaminathan K."/>
            <person name="Moose S.P."/>
            <person name="Guerrero-Gonzalez M.L."/>
            <person name="Marino-Ramirez L."/>
            <person name="Landsman D."/>
            <person name="Rodriguez-Kessler M."/>
            <person name="Delgado-Sanchez P."/>
        </authorList>
    </citation>
    <scope>NUCLEOTIDE SEQUENCE</scope>
    <source>
        <tissue evidence="2">Cladode</tissue>
    </source>
</reference>
<protein>
    <recommendedName>
        <fullName evidence="3">Syntaxin N-terminal domain-containing protein</fullName>
    </recommendedName>
</protein>
<evidence type="ECO:0008006" key="3">
    <source>
        <dbReference type="Google" id="ProtNLM"/>
    </source>
</evidence>